<organism evidence="2 3">
    <name type="scientific">Mycena rosella</name>
    <name type="common">Pink bonnet</name>
    <name type="synonym">Agaricus rosellus</name>
    <dbReference type="NCBI Taxonomy" id="1033263"/>
    <lineage>
        <taxon>Eukaryota</taxon>
        <taxon>Fungi</taxon>
        <taxon>Dikarya</taxon>
        <taxon>Basidiomycota</taxon>
        <taxon>Agaricomycotina</taxon>
        <taxon>Agaricomycetes</taxon>
        <taxon>Agaricomycetidae</taxon>
        <taxon>Agaricales</taxon>
        <taxon>Marasmiineae</taxon>
        <taxon>Mycenaceae</taxon>
        <taxon>Mycena</taxon>
    </lineage>
</organism>
<dbReference type="EMBL" id="JARKIE010000095">
    <property type="protein sequence ID" value="KAJ7686538.1"/>
    <property type="molecule type" value="Genomic_DNA"/>
</dbReference>
<sequence>MSMSESARSSASNSDTPPTSTADPHTDFHELPLTEIRPHLFLVAPGYKLSYGPDSGVAESCDEACSTISSRARVLGIPLVLVPATFRGYDEDVDPFPHSVRSFNPIVVPDQFRGQIVLHISTAMADRVITLPEDVSPLPTIHLLSINTPFYQEGLCNSRLSVQLTPGAQRALKVAATLEPATQLESGLFLVSGHAILDVPDQDRRAFKASVPFFSPSPTVLGSQRDFHGVTEENISELQDALQKKRAILGPHTGKTIDDVPHEMRKGPWNRPNLERYREDEARIAEIFSLHRSLPDAADNSPAALRGGITLCAESTCLSVASEPPALPAATSVPTMAKQEDPTLAPSSSIPLALEATRNRVAQPYDEPERTLVISDWGLVLAHSGRSWRPTYPHIAADPDFWAVRALRKLQWENDRSGGPHLLETGMSEAWIVLPEVVEREGLPLVRCTVGFTPKGHKTPARGDSGTAVTLDGALLDGSVIGPKPVGVILGGPAARSDGKVPYTFIRDLAQISRRMAQVLHLSPTDTTSITYAVSDPRNEEQSRGLTR</sequence>
<feature type="compositionally biased region" description="Low complexity" evidence="1">
    <location>
        <begin position="1"/>
        <end position="14"/>
    </location>
</feature>
<comment type="caution">
    <text evidence="2">The sequence shown here is derived from an EMBL/GenBank/DDBJ whole genome shotgun (WGS) entry which is preliminary data.</text>
</comment>
<keyword evidence="3" id="KW-1185">Reference proteome</keyword>
<evidence type="ECO:0000313" key="2">
    <source>
        <dbReference type="EMBL" id="KAJ7686538.1"/>
    </source>
</evidence>
<gene>
    <name evidence="2" type="ORF">B0H17DRAFT_1071900</name>
</gene>
<reference evidence="2" key="1">
    <citation type="submission" date="2023-03" db="EMBL/GenBank/DDBJ databases">
        <title>Massive genome expansion in bonnet fungi (Mycena s.s.) driven by repeated elements and novel gene families across ecological guilds.</title>
        <authorList>
            <consortium name="Lawrence Berkeley National Laboratory"/>
            <person name="Harder C.B."/>
            <person name="Miyauchi S."/>
            <person name="Viragh M."/>
            <person name="Kuo A."/>
            <person name="Thoen E."/>
            <person name="Andreopoulos B."/>
            <person name="Lu D."/>
            <person name="Skrede I."/>
            <person name="Drula E."/>
            <person name="Henrissat B."/>
            <person name="Morin E."/>
            <person name="Kohler A."/>
            <person name="Barry K."/>
            <person name="LaButti K."/>
            <person name="Morin E."/>
            <person name="Salamov A."/>
            <person name="Lipzen A."/>
            <person name="Mereny Z."/>
            <person name="Hegedus B."/>
            <person name="Baldrian P."/>
            <person name="Stursova M."/>
            <person name="Weitz H."/>
            <person name="Taylor A."/>
            <person name="Grigoriev I.V."/>
            <person name="Nagy L.G."/>
            <person name="Martin F."/>
            <person name="Kauserud H."/>
        </authorList>
    </citation>
    <scope>NUCLEOTIDE SEQUENCE</scope>
    <source>
        <strain evidence="2">CBHHK067</strain>
    </source>
</reference>
<evidence type="ECO:0000256" key="1">
    <source>
        <dbReference type="SAM" id="MobiDB-lite"/>
    </source>
</evidence>
<accession>A0AAD7DBD5</accession>
<proteinExistence type="predicted"/>
<dbReference type="Proteomes" id="UP001221757">
    <property type="component" value="Unassembled WGS sequence"/>
</dbReference>
<protein>
    <submittedName>
        <fullName evidence="2">Uncharacterized protein</fullName>
    </submittedName>
</protein>
<dbReference type="AlphaFoldDB" id="A0AAD7DBD5"/>
<feature type="region of interest" description="Disordered" evidence="1">
    <location>
        <begin position="1"/>
        <end position="27"/>
    </location>
</feature>
<name>A0AAD7DBD5_MYCRO</name>
<evidence type="ECO:0000313" key="3">
    <source>
        <dbReference type="Proteomes" id="UP001221757"/>
    </source>
</evidence>